<evidence type="ECO:0000313" key="1">
    <source>
        <dbReference type="EMBL" id="WRL46388.1"/>
    </source>
</evidence>
<keyword evidence="2" id="KW-1185">Reference proteome</keyword>
<reference evidence="1 2" key="1">
    <citation type="submission" date="2023-12" db="EMBL/GenBank/DDBJ databases">
        <title>A. evansii MAY27, complete genome.</title>
        <authorList>
            <person name="Wang Y."/>
        </authorList>
    </citation>
    <scope>NUCLEOTIDE SEQUENCE [LARGE SCALE GENOMIC DNA]</scope>
    <source>
        <strain evidence="1 2">MAY27</strain>
    </source>
</reference>
<proteinExistence type="predicted"/>
<name>A0ABZ1AKV9_AROEV</name>
<accession>A0ABZ1AKV9</accession>
<sequence length="177" mass="19675">MGNINRIGSSITESFGWFPRKDQFDSSVQHRPYKEDDFRLDDGDVQGVVSNLKSNLLSLLLVDLAALTDELLSSIMVAKGKNPEALPYLSNKTKAVACAPEHEWARRGVLELNVIRNCFVHNDGKWGARGLKDIAPLVTNLTAKAGDSVEVNYEDLFRYKRAVRTLLNQVEANGFAP</sequence>
<evidence type="ECO:0000313" key="2">
    <source>
        <dbReference type="Proteomes" id="UP001626593"/>
    </source>
</evidence>
<dbReference type="RefSeq" id="WP_407279218.1">
    <property type="nucleotide sequence ID" value="NZ_CP141259.1"/>
</dbReference>
<dbReference type="Proteomes" id="UP001626593">
    <property type="component" value="Chromosome"/>
</dbReference>
<evidence type="ECO:0008006" key="3">
    <source>
        <dbReference type="Google" id="ProtNLM"/>
    </source>
</evidence>
<gene>
    <name evidence="1" type="ORF">U5817_24860</name>
</gene>
<organism evidence="1 2">
    <name type="scientific">Aromatoleum evansii</name>
    <name type="common">Azoarcus evansii</name>
    <dbReference type="NCBI Taxonomy" id="59406"/>
    <lineage>
        <taxon>Bacteria</taxon>
        <taxon>Pseudomonadati</taxon>
        <taxon>Pseudomonadota</taxon>
        <taxon>Betaproteobacteria</taxon>
        <taxon>Rhodocyclales</taxon>
        <taxon>Rhodocyclaceae</taxon>
        <taxon>Aromatoleum</taxon>
    </lineage>
</organism>
<protein>
    <recommendedName>
        <fullName evidence="3">Apea-like HEPN domain-containing protein</fullName>
    </recommendedName>
</protein>
<dbReference type="EMBL" id="CP141259">
    <property type="protein sequence ID" value="WRL46388.1"/>
    <property type="molecule type" value="Genomic_DNA"/>
</dbReference>